<dbReference type="AlphaFoldDB" id="A0A1S1V9T3"/>
<reference evidence="2 3" key="1">
    <citation type="submission" date="2016-09" db="EMBL/GenBank/DDBJ databases">
        <title>Genome sequence of Eubacterium angustum.</title>
        <authorList>
            <person name="Poehlein A."/>
            <person name="Daniel R."/>
        </authorList>
    </citation>
    <scope>NUCLEOTIDE SEQUENCE [LARGE SCALE GENOMIC DNA]</scope>
    <source>
        <strain evidence="2 3">DSM 1989</strain>
    </source>
</reference>
<name>A0A1S1V9T3_9FIRM</name>
<dbReference type="InterPro" id="IPR049238">
    <property type="entry name" value="DUF6873"/>
</dbReference>
<evidence type="ECO:0000259" key="1">
    <source>
        <dbReference type="Pfam" id="PF21778"/>
    </source>
</evidence>
<proteinExistence type="predicted"/>
<feature type="domain" description="DUF6873" evidence="1">
    <location>
        <begin position="17"/>
        <end position="245"/>
    </location>
</feature>
<dbReference type="Proteomes" id="UP000180254">
    <property type="component" value="Unassembled WGS sequence"/>
</dbReference>
<comment type="caution">
    <text evidence="2">The sequence shown here is derived from an EMBL/GenBank/DDBJ whole genome shotgun (WGS) entry which is preliminary data.</text>
</comment>
<keyword evidence="3" id="KW-1185">Reference proteome</keyword>
<sequence length="255" mass="28039">MKARNPFIPSERGDIAVVDGRISPKIEENLREMGVLVIKTVRCESTYEAVSYHPDIVMHPVNERDIVVAPSVAEYYKDRLESHGLKVIAGESEIGMDYPYNIGYNVGRVGNFALHNLKYTDPVLKYYLDKENVEWVYVKQGYSKCSLLPIGDSHVLTSDKGIARVLSGSCGVEVCVIEPGGIVLDGMEYGFIGGSGGMISKGELVLSGSYRNHKSKRRIDEFVKSCGVKVTLASNSSIVDLGSIIFLKSRKGVKL</sequence>
<dbReference type="RefSeq" id="WP_071060455.1">
    <property type="nucleotide sequence ID" value="NZ_MKIE01000001.1"/>
</dbReference>
<accession>A0A1S1V9T3</accession>
<dbReference type="STRING" id="39480.EUAN_00220"/>
<organism evidence="2 3">
    <name type="scientific">Andreesenia angusta</name>
    <dbReference type="NCBI Taxonomy" id="39480"/>
    <lineage>
        <taxon>Bacteria</taxon>
        <taxon>Bacillati</taxon>
        <taxon>Bacillota</taxon>
        <taxon>Tissierellia</taxon>
        <taxon>Tissierellales</taxon>
        <taxon>Gottschalkiaceae</taxon>
        <taxon>Andreesenia</taxon>
    </lineage>
</organism>
<evidence type="ECO:0000313" key="3">
    <source>
        <dbReference type="Proteomes" id="UP000180254"/>
    </source>
</evidence>
<dbReference type="OrthoDB" id="1753686at2"/>
<protein>
    <recommendedName>
        <fullName evidence="1">DUF6873 domain-containing protein</fullName>
    </recommendedName>
</protein>
<evidence type="ECO:0000313" key="2">
    <source>
        <dbReference type="EMBL" id="OHW63160.1"/>
    </source>
</evidence>
<dbReference type="Pfam" id="PF21778">
    <property type="entry name" value="DUF6873"/>
    <property type="match status" value="1"/>
</dbReference>
<gene>
    <name evidence="2" type="ORF">EUAN_00220</name>
</gene>
<dbReference type="EMBL" id="MKIE01000001">
    <property type="protein sequence ID" value="OHW63160.1"/>
    <property type="molecule type" value="Genomic_DNA"/>
</dbReference>